<dbReference type="Proteomes" id="UP001596031">
    <property type="component" value="Unassembled WGS sequence"/>
</dbReference>
<feature type="domain" description="Tyrosinase copper-binding" evidence="5">
    <location>
        <begin position="242"/>
        <end position="253"/>
    </location>
</feature>
<dbReference type="SUPFAM" id="SSF48056">
    <property type="entry name" value="Di-copper centre-containing domain"/>
    <property type="match status" value="1"/>
</dbReference>
<dbReference type="RefSeq" id="WP_379715451.1">
    <property type="nucleotide sequence ID" value="NZ_JBHSMS010000003.1"/>
</dbReference>
<comment type="caution">
    <text evidence="6">The sequence shown here is derived from an EMBL/GenBank/DDBJ whole genome shotgun (WGS) entry which is preliminary data.</text>
</comment>
<dbReference type="EMBL" id="JBHSMS010000003">
    <property type="protein sequence ID" value="MFC5509576.1"/>
    <property type="molecule type" value="Genomic_DNA"/>
</dbReference>
<evidence type="ECO:0000259" key="5">
    <source>
        <dbReference type="PROSITE" id="PS00498"/>
    </source>
</evidence>
<dbReference type="Pfam" id="PF00264">
    <property type="entry name" value="Tyrosinase"/>
    <property type="match status" value="2"/>
</dbReference>
<reference evidence="7" key="1">
    <citation type="journal article" date="2019" name="Int. J. Syst. Evol. Microbiol.">
        <title>The Global Catalogue of Microorganisms (GCM) 10K type strain sequencing project: providing services to taxonomists for standard genome sequencing and annotation.</title>
        <authorList>
            <consortium name="The Broad Institute Genomics Platform"/>
            <consortium name="The Broad Institute Genome Sequencing Center for Infectious Disease"/>
            <person name="Wu L."/>
            <person name="Ma J."/>
        </authorList>
    </citation>
    <scope>NUCLEOTIDE SEQUENCE [LARGE SCALE GENOMIC DNA]</scope>
    <source>
        <strain evidence="7">CCUG 38813</strain>
    </source>
</reference>
<dbReference type="PROSITE" id="PS00497">
    <property type="entry name" value="TYROSINASE_1"/>
    <property type="match status" value="1"/>
</dbReference>
<accession>A0ABW0PC22</accession>
<dbReference type="InterPro" id="IPR002227">
    <property type="entry name" value="Tyrosinase_Cu-bd"/>
</dbReference>
<keyword evidence="3" id="KW-0186">Copper</keyword>
<dbReference type="InterPro" id="IPR050316">
    <property type="entry name" value="Tyrosinase/Hemocyanin"/>
</dbReference>
<dbReference type="PANTHER" id="PTHR11474">
    <property type="entry name" value="TYROSINASE FAMILY MEMBER"/>
    <property type="match status" value="1"/>
</dbReference>
<organism evidence="6 7">
    <name type="scientific">Massilia jejuensis</name>
    <dbReference type="NCBI Taxonomy" id="648894"/>
    <lineage>
        <taxon>Bacteria</taxon>
        <taxon>Pseudomonadati</taxon>
        <taxon>Pseudomonadota</taxon>
        <taxon>Betaproteobacteria</taxon>
        <taxon>Burkholderiales</taxon>
        <taxon>Oxalobacteraceae</taxon>
        <taxon>Telluria group</taxon>
        <taxon>Massilia</taxon>
    </lineage>
</organism>
<comment type="similarity">
    <text evidence="1">Belongs to the tyrosinase family.</text>
</comment>
<dbReference type="Gene3D" id="1.10.1280.10">
    <property type="entry name" value="Di-copper center containing domain from catechol oxidase"/>
    <property type="match status" value="2"/>
</dbReference>
<dbReference type="PROSITE" id="PS00498">
    <property type="entry name" value="TYROSINASE_2"/>
    <property type="match status" value="1"/>
</dbReference>
<keyword evidence="7" id="KW-1185">Reference proteome</keyword>
<dbReference type="PANTHER" id="PTHR11474:SF126">
    <property type="entry name" value="TYROSINASE-LIKE PROTEIN TYR-1-RELATED"/>
    <property type="match status" value="1"/>
</dbReference>
<gene>
    <name evidence="6" type="ORF">ACFPOU_00355</name>
</gene>
<evidence type="ECO:0000256" key="3">
    <source>
        <dbReference type="ARBA" id="ARBA00023008"/>
    </source>
</evidence>
<evidence type="ECO:0000313" key="6">
    <source>
        <dbReference type="EMBL" id="MFC5509576.1"/>
    </source>
</evidence>
<evidence type="ECO:0000256" key="1">
    <source>
        <dbReference type="ARBA" id="ARBA00009928"/>
    </source>
</evidence>
<dbReference type="InterPro" id="IPR008922">
    <property type="entry name" value="Di-copper_centre_dom_sf"/>
</dbReference>
<evidence type="ECO:0000313" key="7">
    <source>
        <dbReference type="Proteomes" id="UP001596031"/>
    </source>
</evidence>
<evidence type="ECO:0000256" key="2">
    <source>
        <dbReference type="ARBA" id="ARBA00022723"/>
    </source>
</evidence>
<feature type="domain" description="Tyrosinase copper-binding" evidence="4">
    <location>
        <begin position="126"/>
        <end position="143"/>
    </location>
</feature>
<protein>
    <submittedName>
        <fullName evidence="6">Tyrosinase family protein</fullName>
    </submittedName>
</protein>
<sequence>MGTVESVRPRRARPPFEAVRHFLPWCYVADDSLNYSFFLEDLMTVQASKRRRFLGHAALALAAPAIPTGAWAQTVLQRRLEWQSFKSTPQYASLLTGIRRMKANTNPADARSWTYWTNIHLNACPHSIPYFLAWHRGYLYYFERQLRAASGDTRLVLPYWDYYSYATLPAEFTNASSTNPLYVARRNTNVRQALTLAPFSSTLINFERGQANAFEPSLESAPHNPVHDIIGGVMATMQSPVDPIFWLHHANVDRLWVAWVGAGGGRRMPAKTSLYWSGIHTYTGALAMQRRSTYDTRTNLLYFYQNETMPTTVPLARKSTGEVFRVQARPNDTPASSAPFGAFRGTGPRSTGDSTFSIGGALAIGLDQRSISAHLPVSSEHWSAVQEIMRGNPASIPGSAKKFKSVQLVLDEVELAEEGRQGGYFYRVYLNFPSQDGAPGQQNSLLLGTLGAFQIHGASHHGSKARLRYPIPGALLRNPALRLGMASVSFVRVDGDNSPRGATLGIGEARLELSTEDKGS</sequence>
<keyword evidence="2" id="KW-0479">Metal-binding</keyword>
<proteinExistence type="inferred from homology"/>
<name>A0ABW0PC22_9BURK</name>
<evidence type="ECO:0000259" key="4">
    <source>
        <dbReference type="PROSITE" id="PS00497"/>
    </source>
</evidence>